<evidence type="ECO:0000256" key="6">
    <source>
        <dbReference type="ARBA" id="ARBA00023163"/>
    </source>
</evidence>
<dbReference type="InterPro" id="IPR051615">
    <property type="entry name" value="Transcr_Regulatory_Elem"/>
</dbReference>
<dbReference type="PANTHER" id="PTHR31313">
    <property type="entry name" value="TY1 ENHANCER ACTIVATOR"/>
    <property type="match status" value="1"/>
</dbReference>
<evidence type="ECO:0000256" key="5">
    <source>
        <dbReference type="ARBA" id="ARBA00023125"/>
    </source>
</evidence>
<dbReference type="GO" id="GO:0000981">
    <property type="term" value="F:DNA-binding transcription factor activity, RNA polymerase II-specific"/>
    <property type="evidence" value="ECO:0007669"/>
    <property type="project" value="InterPro"/>
</dbReference>
<evidence type="ECO:0000256" key="2">
    <source>
        <dbReference type="ARBA" id="ARBA00022723"/>
    </source>
</evidence>
<sequence length="349" mass="39001">MDLTSAAGREPVPAQSRRAGDASLRAIAPAPAPPRGLNNYQVNSPPKRTRIGVRKACEPCRSKKSRCDGIRPQCSPCFRQKSECFYNSDSNQHQAHADLIGLLIRKPEKEAIDLLLRLRSTVDSESASPPAQGPSQPVHTQARIERFKEKHGQDFASNRPAKYMEASDTLIQKLVKESSRHHNLSKSSSLLAAKDGHHRREQGPSSVLSSSASHSQSIGWTHVDLDQDRVHRLFDALFEWDYFPFCLMSRNQFLKDYYSGSTRYCSSLLVNALIALAIRAASDDEEALGTSWLQDADFFDEAKAMVHAGKLNSLPDVQALEPLTGVEEEEWSRVRKTSYCSAVFLTRYE</sequence>
<keyword evidence="11" id="KW-1185">Reference proteome</keyword>
<evidence type="ECO:0000256" key="7">
    <source>
        <dbReference type="ARBA" id="ARBA00023242"/>
    </source>
</evidence>
<dbReference type="PROSITE" id="PS00463">
    <property type="entry name" value="ZN2_CY6_FUNGAL_1"/>
    <property type="match status" value="1"/>
</dbReference>
<dbReference type="CDD" id="cd00067">
    <property type="entry name" value="GAL4"/>
    <property type="match status" value="1"/>
</dbReference>
<dbReference type="SMART" id="SM00066">
    <property type="entry name" value="GAL4"/>
    <property type="match status" value="1"/>
</dbReference>
<dbReference type="InterPro" id="IPR036864">
    <property type="entry name" value="Zn2-C6_fun-type_DNA-bd_sf"/>
</dbReference>
<evidence type="ECO:0000313" key="11">
    <source>
        <dbReference type="Proteomes" id="UP000226192"/>
    </source>
</evidence>
<dbReference type="AlphaFoldDB" id="A0A2C5YFR1"/>
<dbReference type="Pfam" id="PF00172">
    <property type="entry name" value="Zn_clus"/>
    <property type="match status" value="1"/>
</dbReference>
<evidence type="ECO:0000256" key="1">
    <source>
        <dbReference type="ARBA" id="ARBA00004123"/>
    </source>
</evidence>
<feature type="region of interest" description="Disordered" evidence="8">
    <location>
        <begin position="1"/>
        <end position="47"/>
    </location>
</feature>
<dbReference type="GO" id="GO:0005634">
    <property type="term" value="C:nucleus"/>
    <property type="evidence" value="ECO:0007669"/>
    <property type="project" value="UniProtKB-SubCell"/>
</dbReference>
<evidence type="ECO:0000256" key="3">
    <source>
        <dbReference type="ARBA" id="ARBA00022833"/>
    </source>
</evidence>
<dbReference type="GO" id="GO:0003677">
    <property type="term" value="F:DNA binding"/>
    <property type="evidence" value="ECO:0007669"/>
    <property type="project" value="UniProtKB-KW"/>
</dbReference>
<dbReference type="PANTHER" id="PTHR31313:SF81">
    <property type="entry name" value="TY1 ENHANCER ACTIVATOR"/>
    <property type="match status" value="1"/>
</dbReference>
<name>A0A2C5YFR1_9HYPO</name>
<proteinExistence type="predicted"/>
<evidence type="ECO:0000313" key="10">
    <source>
        <dbReference type="EMBL" id="PHH66132.1"/>
    </source>
</evidence>
<evidence type="ECO:0000259" key="9">
    <source>
        <dbReference type="PROSITE" id="PS50048"/>
    </source>
</evidence>
<dbReference type="EMBL" id="NJET01000010">
    <property type="protein sequence ID" value="PHH66132.1"/>
    <property type="molecule type" value="Genomic_DNA"/>
</dbReference>
<dbReference type="Proteomes" id="UP000226192">
    <property type="component" value="Unassembled WGS sequence"/>
</dbReference>
<accession>A0A2C5YFR1</accession>
<keyword evidence="2" id="KW-0479">Metal-binding</keyword>
<dbReference type="GO" id="GO:0008270">
    <property type="term" value="F:zinc ion binding"/>
    <property type="evidence" value="ECO:0007669"/>
    <property type="project" value="InterPro"/>
</dbReference>
<evidence type="ECO:0000256" key="4">
    <source>
        <dbReference type="ARBA" id="ARBA00023015"/>
    </source>
</evidence>
<keyword evidence="7" id="KW-0539">Nucleus</keyword>
<dbReference type="PROSITE" id="PS50048">
    <property type="entry name" value="ZN2_CY6_FUNGAL_2"/>
    <property type="match status" value="1"/>
</dbReference>
<reference evidence="10 11" key="1">
    <citation type="submission" date="2017-06" db="EMBL/GenBank/DDBJ databases">
        <title>Ant-infecting Ophiocordyceps genomes reveal a high diversity of potential behavioral manipulation genes and a possible major role for enterotoxins.</title>
        <authorList>
            <person name="De Bekker C."/>
            <person name="Evans H.C."/>
            <person name="Brachmann A."/>
            <person name="Hughes D.P."/>
        </authorList>
    </citation>
    <scope>NUCLEOTIDE SEQUENCE [LARGE SCALE GENOMIC DNA]</scope>
    <source>
        <strain evidence="10 11">Map64</strain>
    </source>
</reference>
<keyword evidence="6" id="KW-0804">Transcription</keyword>
<dbReference type="InterPro" id="IPR001138">
    <property type="entry name" value="Zn2Cys6_DnaBD"/>
</dbReference>
<protein>
    <recommendedName>
        <fullName evidence="9">Zn(2)-C6 fungal-type domain-containing protein</fullName>
    </recommendedName>
</protein>
<dbReference type="SUPFAM" id="SSF57701">
    <property type="entry name" value="Zn2/Cys6 DNA-binding domain"/>
    <property type="match status" value="1"/>
</dbReference>
<dbReference type="OrthoDB" id="5239226at2759"/>
<feature type="domain" description="Zn(2)-C6 fungal-type" evidence="9">
    <location>
        <begin position="56"/>
        <end position="86"/>
    </location>
</feature>
<organism evidence="10 11">
    <name type="scientific">Ophiocordyceps australis</name>
    <dbReference type="NCBI Taxonomy" id="1399860"/>
    <lineage>
        <taxon>Eukaryota</taxon>
        <taxon>Fungi</taxon>
        <taxon>Dikarya</taxon>
        <taxon>Ascomycota</taxon>
        <taxon>Pezizomycotina</taxon>
        <taxon>Sordariomycetes</taxon>
        <taxon>Hypocreomycetidae</taxon>
        <taxon>Hypocreales</taxon>
        <taxon>Ophiocordycipitaceae</taxon>
        <taxon>Ophiocordyceps</taxon>
    </lineage>
</organism>
<evidence type="ECO:0000256" key="8">
    <source>
        <dbReference type="SAM" id="MobiDB-lite"/>
    </source>
</evidence>
<gene>
    <name evidence="10" type="ORF">CDD81_195</name>
</gene>
<feature type="region of interest" description="Disordered" evidence="8">
    <location>
        <begin position="178"/>
        <end position="212"/>
    </location>
</feature>
<dbReference type="Gene3D" id="4.10.240.10">
    <property type="entry name" value="Zn(2)-C6 fungal-type DNA-binding domain"/>
    <property type="match status" value="1"/>
</dbReference>
<comment type="subcellular location">
    <subcellularLocation>
        <location evidence="1">Nucleus</location>
    </subcellularLocation>
</comment>
<dbReference type="STRING" id="1399860.A0A2C5YFR1"/>
<keyword evidence="5" id="KW-0238">DNA-binding</keyword>
<keyword evidence="4" id="KW-0805">Transcription regulation</keyword>
<comment type="caution">
    <text evidence="10">The sequence shown here is derived from an EMBL/GenBank/DDBJ whole genome shotgun (WGS) entry which is preliminary data.</text>
</comment>
<keyword evidence="3" id="KW-0862">Zinc</keyword>